<comment type="similarity">
    <text evidence="1 7">Belongs to the Arg-specific ADP-ribosyltransferase family.</text>
</comment>
<dbReference type="GO" id="GO:0005576">
    <property type="term" value="C:extracellular region"/>
    <property type="evidence" value="ECO:0007669"/>
    <property type="project" value="UniProtKB-SubCell"/>
</dbReference>
<dbReference type="InterPro" id="IPR050999">
    <property type="entry name" value="ADP-ribosyltransferase_ARG"/>
</dbReference>
<dbReference type="GO" id="GO:0090729">
    <property type="term" value="F:toxin activity"/>
    <property type="evidence" value="ECO:0007669"/>
    <property type="project" value="UniProtKB-KW"/>
</dbReference>
<dbReference type="PANTHER" id="PTHR10339">
    <property type="entry name" value="ADP-RIBOSYLTRANSFERASE"/>
    <property type="match status" value="1"/>
</dbReference>
<dbReference type="GO" id="GO:0003950">
    <property type="term" value="F:NAD+ poly-ADP-ribosyltransferase activity"/>
    <property type="evidence" value="ECO:0007669"/>
    <property type="project" value="TreeGrafter"/>
</dbReference>
<name>A0A4W5MDY5_9TELE</name>
<keyword evidence="4" id="KW-0548">Nucleotidyltransferase</keyword>
<protein>
    <recommendedName>
        <fullName evidence="7">NAD(P)(+)--arginine ADP-ribosyltransferase</fullName>
        <ecNumber evidence="7">2.4.2.31</ecNumber>
    </recommendedName>
    <alternativeName>
        <fullName evidence="7">Mono(ADP-ribosyl)transferase</fullName>
    </alternativeName>
</protein>
<evidence type="ECO:0000256" key="1">
    <source>
        <dbReference type="ARBA" id="ARBA00009558"/>
    </source>
</evidence>
<evidence type="ECO:0000256" key="7">
    <source>
        <dbReference type="RuleBase" id="RU361228"/>
    </source>
</evidence>
<dbReference type="Ensembl" id="ENSHHUT00000037483.1">
    <property type="protein sequence ID" value="ENSHHUP00000036043.1"/>
    <property type="gene ID" value="ENSHHUG00000022664.1"/>
</dbReference>
<keyword evidence="3 7" id="KW-0808">Transferase</keyword>
<keyword evidence="9" id="KW-1185">Reference proteome</keyword>
<evidence type="ECO:0000256" key="2">
    <source>
        <dbReference type="ARBA" id="ARBA00022676"/>
    </source>
</evidence>
<evidence type="ECO:0000256" key="6">
    <source>
        <dbReference type="ARBA" id="ARBA00047597"/>
    </source>
</evidence>
<evidence type="ECO:0000313" key="8">
    <source>
        <dbReference type="Ensembl" id="ENSHHUP00000036043.1"/>
    </source>
</evidence>
<keyword evidence="2 7" id="KW-0328">Glycosyltransferase</keyword>
<dbReference type="InterPro" id="IPR000768">
    <property type="entry name" value="ART"/>
</dbReference>
<accession>A0A4W5MDY5</accession>
<dbReference type="PANTHER" id="PTHR10339:SF27">
    <property type="entry name" value="NAD(P)(+)--ARGININE ADP-RIBOSYLTRANSFERASE"/>
    <property type="match status" value="1"/>
</dbReference>
<evidence type="ECO:0000256" key="4">
    <source>
        <dbReference type="ARBA" id="ARBA00022695"/>
    </source>
</evidence>
<evidence type="ECO:0000256" key="3">
    <source>
        <dbReference type="ARBA" id="ARBA00022679"/>
    </source>
</evidence>
<proteinExistence type="inferred from homology"/>
<evidence type="ECO:0000256" key="5">
    <source>
        <dbReference type="ARBA" id="ARBA00022857"/>
    </source>
</evidence>
<dbReference type="EC" id="2.4.2.31" evidence="7"/>
<comment type="catalytic activity">
    <reaction evidence="6 7">
        <text>L-arginyl-[protein] + NAD(+) = N(omega)-(ADP-D-ribosyl)-L-arginyl-[protein] + nicotinamide + H(+)</text>
        <dbReference type="Rhea" id="RHEA:19149"/>
        <dbReference type="Rhea" id="RHEA-COMP:10532"/>
        <dbReference type="Rhea" id="RHEA-COMP:15087"/>
        <dbReference type="ChEBI" id="CHEBI:15378"/>
        <dbReference type="ChEBI" id="CHEBI:17154"/>
        <dbReference type="ChEBI" id="CHEBI:29965"/>
        <dbReference type="ChEBI" id="CHEBI:57540"/>
        <dbReference type="ChEBI" id="CHEBI:142554"/>
        <dbReference type="EC" id="2.4.2.31"/>
    </reaction>
</comment>
<reference evidence="8" key="2">
    <citation type="submission" date="2025-08" db="UniProtKB">
        <authorList>
            <consortium name="Ensembl"/>
        </authorList>
    </citation>
    <scope>IDENTIFICATION</scope>
</reference>
<dbReference type="GO" id="GO:0106274">
    <property type="term" value="F:NAD+-protein-arginine ADP-ribosyltransferase activity"/>
    <property type="evidence" value="ECO:0007669"/>
    <property type="project" value="UniProtKB-EC"/>
</dbReference>
<dbReference type="GO" id="GO:0016779">
    <property type="term" value="F:nucleotidyltransferase activity"/>
    <property type="evidence" value="ECO:0007669"/>
    <property type="project" value="UniProtKB-KW"/>
</dbReference>
<reference evidence="9" key="1">
    <citation type="submission" date="2018-06" db="EMBL/GenBank/DDBJ databases">
        <title>Genome assembly of Danube salmon.</title>
        <authorList>
            <person name="Macqueen D.J."/>
            <person name="Gundappa M.K."/>
        </authorList>
    </citation>
    <scope>NUCLEOTIDE SEQUENCE [LARGE SCALE GENOMIC DNA]</scope>
</reference>
<evidence type="ECO:0000313" key="9">
    <source>
        <dbReference type="Proteomes" id="UP000314982"/>
    </source>
</evidence>
<reference evidence="8" key="3">
    <citation type="submission" date="2025-09" db="UniProtKB">
        <authorList>
            <consortium name="Ensembl"/>
        </authorList>
    </citation>
    <scope>IDENTIFICATION</scope>
</reference>
<dbReference type="GeneTree" id="ENSGT01030000234601"/>
<dbReference type="Gene3D" id="3.90.176.10">
    <property type="entry name" value="Toxin ADP-ribosyltransferase, Chain A, domain 1"/>
    <property type="match status" value="1"/>
</dbReference>
<keyword evidence="5 7" id="KW-0521">NADP</keyword>
<dbReference type="Proteomes" id="UP000314982">
    <property type="component" value="Unassembled WGS sequence"/>
</dbReference>
<sequence length="245" mass="28916">MSLFYTMKCCFYSSSRSHWTWPQILLMTNMKVAQRKMYTKAANYPQDEKQTNSKFDEAWKTAEQKAKPPKHRLNREHSIVMYLYTNNKPRTKPKSQSLYFDFNKAVRNGKSQHGKTLQYHSLHFYLTDAIRILKLNQTTCRTTYCRTGTSFNQSVVDKEIHFGSFKFKLATQNLTFGNASCFEFNTEVLIPPHEVFKVTEVQKNQWCEVVYKVESPRSQSNLNCRLLNGPKNKRLYPDFIYSNSY</sequence>
<dbReference type="SUPFAM" id="SSF56399">
    <property type="entry name" value="ADP-ribosylation"/>
    <property type="match status" value="1"/>
</dbReference>
<dbReference type="AlphaFoldDB" id="A0A4W5MDY5"/>
<keyword evidence="7" id="KW-0520">NAD</keyword>
<dbReference type="Pfam" id="PF01129">
    <property type="entry name" value="ART"/>
    <property type="match status" value="1"/>
</dbReference>
<organism evidence="8 9">
    <name type="scientific">Hucho hucho</name>
    <name type="common">huchen</name>
    <dbReference type="NCBI Taxonomy" id="62062"/>
    <lineage>
        <taxon>Eukaryota</taxon>
        <taxon>Metazoa</taxon>
        <taxon>Chordata</taxon>
        <taxon>Craniata</taxon>
        <taxon>Vertebrata</taxon>
        <taxon>Euteleostomi</taxon>
        <taxon>Actinopterygii</taxon>
        <taxon>Neopterygii</taxon>
        <taxon>Teleostei</taxon>
        <taxon>Protacanthopterygii</taxon>
        <taxon>Salmoniformes</taxon>
        <taxon>Salmonidae</taxon>
        <taxon>Salmoninae</taxon>
        <taxon>Hucho</taxon>
    </lineage>
</organism>